<gene>
    <name evidence="5" type="ORF">M998_2161</name>
</gene>
<sequence length="379" mass="43054">MRLYGPVKLSDYCEITSSKRIYAKEYIDSGVPFYRGKEVVASFSGGNVSDPLFISENRFEEIKHRFGAPEKGDLLLTSVGTIGVPYRVTGEFDFYFKDGNLTWFRKLNGVDQNFLYYWLQSPQGKAELSKCTIGAAQPAYTIERLKEISIELPPENIQRNIASVIADYDIALKNNRRRMQLLEESARLLYQEWFVHLRFPGHEQVKITDGVPEGWEKKPIKQIATLNYGKALKAEVRVPGPFPVYGSSGEVGNHEKALVKGPGIVVGRKGNVGSIFWVNTDFYPIDTVYFISADESSLFLYHALQNVQFINTDVAVPGLNRDMAYSREILIPDDKNYQRFLSEVQPIQKQINNLQDYNNKLAQARDLLLPKLMSGELTV</sequence>
<evidence type="ECO:0000259" key="4">
    <source>
        <dbReference type="Pfam" id="PF01420"/>
    </source>
</evidence>
<dbReference type="CDD" id="cd17289">
    <property type="entry name" value="RMtype1_S_BamJRS5ORF1993P-TRD1-CR1_like"/>
    <property type="match status" value="1"/>
</dbReference>
<dbReference type="InterPro" id="IPR044946">
    <property type="entry name" value="Restrct_endonuc_typeI_TRD_sf"/>
</dbReference>
<dbReference type="EMBL" id="LXEW01000031">
    <property type="protein sequence ID" value="OAT51546.1"/>
    <property type="molecule type" value="Genomic_DNA"/>
</dbReference>
<dbReference type="GO" id="GO:0009035">
    <property type="term" value="F:type I site-specific deoxyribonuclease activity"/>
    <property type="evidence" value="ECO:0007669"/>
    <property type="project" value="UniProtKB-EC"/>
</dbReference>
<dbReference type="Proteomes" id="UP000078224">
    <property type="component" value="Unassembled WGS sequence"/>
</dbReference>
<evidence type="ECO:0000256" key="3">
    <source>
        <dbReference type="ARBA" id="ARBA00023125"/>
    </source>
</evidence>
<dbReference type="Pfam" id="PF01420">
    <property type="entry name" value="Methylase_S"/>
    <property type="match status" value="2"/>
</dbReference>
<dbReference type="AlphaFoldDB" id="A0A1B7JUF1"/>
<keyword evidence="2" id="KW-0680">Restriction system</keyword>
<comment type="similarity">
    <text evidence="1">Belongs to the type-I restriction system S methylase family.</text>
</comment>
<dbReference type="GO" id="GO:0009307">
    <property type="term" value="P:DNA restriction-modification system"/>
    <property type="evidence" value="ECO:0007669"/>
    <property type="project" value="UniProtKB-KW"/>
</dbReference>
<proteinExistence type="inferred from homology"/>
<dbReference type="OrthoDB" id="9798929at2"/>
<dbReference type="SUPFAM" id="SSF116734">
    <property type="entry name" value="DNA methylase specificity domain"/>
    <property type="match status" value="2"/>
</dbReference>
<dbReference type="Gene3D" id="3.90.220.20">
    <property type="entry name" value="DNA methylase specificity domains"/>
    <property type="match status" value="2"/>
</dbReference>
<evidence type="ECO:0000256" key="2">
    <source>
        <dbReference type="ARBA" id="ARBA00022747"/>
    </source>
</evidence>
<feature type="domain" description="Type I restriction modification DNA specificity" evidence="4">
    <location>
        <begin position="212"/>
        <end position="349"/>
    </location>
</feature>
<evidence type="ECO:0000256" key="1">
    <source>
        <dbReference type="ARBA" id="ARBA00010923"/>
    </source>
</evidence>
<keyword evidence="3" id="KW-0238">DNA-binding</keyword>
<name>A0A1B7JUF1_9GAMM</name>
<feature type="domain" description="Type I restriction modification DNA specificity" evidence="4">
    <location>
        <begin position="6"/>
        <end position="176"/>
    </location>
</feature>
<evidence type="ECO:0000313" key="6">
    <source>
        <dbReference type="Proteomes" id="UP000078224"/>
    </source>
</evidence>
<dbReference type="EC" id="3.1.21.3" evidence="5"/>
<dbReference type="PATRIC" id="fig|1354272.4.peg.2198"/>
<evidence type="ECO:0000313" key="5">
    <source>
        <dbReference type="EMBL" id="OAT51546.1"/>
    </source>
</evidence>
<organism evidence="5 6">
    <name type="scientific">Providencia heimbachae ATCC 35613</name>
    <dbReference type="NCBI Taxonomy" id="1354272"/>
    <lineage>
        <taxon>Bacteria</taxon>
        <taxon>Pseudomonadati</taxon>
        <taxon>Pseudomonadota</taxon>
        <taxon>Gammaproteobacteria</taxon>
        <taxon>Enterobacterales</taxon>
        <taxon>Morganellaceae</taxon>
        <taxon>Providencia</taxon>
    </lineage>
</organism>
<keyword evidence="5" id="KW-0378">Hydrolase</keyword>
<protein>
    <submittedName>
        <fullName evidence="5">Type I restriction-modification system, specificity subunit S</fullName>
        <ecNumber evidence="5">3.1.21.3</ecNumber>
    </submittedName>
</protein>
<accession>A0A1B7JUF1</accession>
<dbReference type="InterPro" id="IPR052021">
    <property type="entry name" value="Type-I_RS_S_subunit"/>
</dbReference>
<reference evidence="5 6" key="1">
    <citation type="submission" date="2016-04" db="EMBL/GenBank/DDBJ databases">
        <title>ATOL: Assembling a taxonomically balanced genome-scale reconstruction of the evolutionary history of the Enterobacteriaceae.</title>
        <authorList>
            <person name="Plunkett G.III."/>
            <person name="Neeno-Eckwall E.C."/>
            <person name="Glasner J.D."/>
            <person name="Perna N.T."/>
        </authorList>
    </citation>
    <scope>NUCLEOTIDE SEQUENCE [LARGE SCALE GENOMIC DNA]</scope>
    <source>
        <strain evidence="5 6">ATCC 35613</strain>
    </source>
</reference>
<dbReference type="InterPro" id="IPR000055">
    <property type="entry name" value="Restrct_endonuc_typeI_TRD"/>
</dbReference>
<dbReference type="PANTHER" id="PTHR30408:SF13">
    <property type="entry name" value="TYPE I RESTRICTION ENZYME HINDI SPECIFICITY SUBUNIT"/>
    <property type="match status" value="1"/>
</dbReference>
<dbReference type="GO" id="GO:0003677">
    <property type="term" value="F:DNA binding"/>
    <property type="evidence" value="ECO:0007669"/>
    <property type="project" value="UniProtKB-KW"/>
</dbReference>
<dbReference type="CDD" id="cd17267">
    <property type="entry name" value="RMtype1_S_EcoAO83I-TRD1-CR1_like"/>
    <property type="match status" value="1"/>
</dbReference>
<dbReference type="RefSeq" id="WP_074379437.1">
    <property type="nucleotide sequence ID" value="NZ_LXEW01000031.1"/>
</dbReference>
<dbReference type="PANTHER" id="PTHR30408">
    <property type="entry name" value="TYPE-1 RESTRICTION ENZYME ECOKI SPECIFICITY PROTEIN"/>
    <property type="match status" value="1"/>
</dbReference>
<keyword evidence="6" id="KW-1185">Reference proteome</keyword>
<comment type="caution">
    <text evidence="5">The sequence shown here is derived from an EMBL/GenBank/DDBJ whole genome shotgun (WGS) entry which is preliminary data.</text>
</comment>